<comment type="caution">
    <text evidence="4">The sequence shown here is derived from an EMBL/GenBank/DDBJ whole genome shotgun (WGS) entry which is preliminary data.</text>
</comment>
<dbReference type="GO" id="GO:0000160">
    <property type="term" value="P:phosphorelay signal transduction system"/>
    <property type="evidence" value="ECO:0007669"/>
    <property type="project" value="UniProtKB-KW"/>
</dbReference>
<dbReference type="RefSeq" id="WP_007391427.1">
    <property type="nucleotide sequence ID" value="NZ_ADGP01000033.1"/>
</dbReference>
<evidence type="ECO:0000256" key="2">
    <source>
        <dbReference type="ARBA" id="ARBA00023012"/>
    </source>
</evidence>
<evidence type="ECO:0000313" key="4">
    <source>
        <dbReference type="EMBL" id="EFD93402.1"/>
    </source>
</evidence>
<dbReference type="SMART" id="SM00387">
    <property type="entry name" value="HATPase_c"/>
    <property type="match status" value="1"/>
</dbReference>
<dbReference type="PANTHER" id="PTHR43065">
    <property type="entry name" value="SENSOR HISTIDINE KINASE"/>
    <property type="match status" value="1"/>
</dbReference>
<dbReference type="GO" id="GO:0016301">
    <property type="term" value="F:kinase activity"/>
    <property type="evidence" value="ECO:0007669"/>
    <property type="project" value="UniProtKB-KW"/>
</dbReference>
<reference evidence="4" key="2">
    <citation type="submission" date="2009-12" db="EMBL/GenBank/DDBJ databases">
        <authorList>
            <person name="Madupu R."/>
            <person name="Durkin A.S."/>
            <person name="Torralba M."/>
            <person name="Methe B."/>
            <person name="Sutton G.G."/>
            <person name="Strausberg R.L."/>
            <person name="Nelson K.E."/>
        </authorList>
    </citation>
    <scope>NUCLEOTIDE SEQUENCE</scope>
    <source>
        <strain evidence="4">28L</strain>
    </source>
</reference>
<dbReference type="EMBL" id="AFIJ01000035">
    <property type="protein sequence ID" value="EGL39614.1"/>
    <property type="molecule type" value="Genomic_DNA"/>
</dbReference>
<dbReference type="InterPro" id="IPR003594">
    <property type="entry name" value="HATPase_dom"/>
</dbReference>
<dbReference type="OrthoDB" id="9767435at2"/>
<dbReference type="InterPro" id="IPR036890">
    <property type="entry name" value="HATPase_C_sf"/>
</dbReference>
<dbReference type="STRING" id="699218.HMPREF0889_0825"/>
<dbReference type="PROSITE" id="PS50109">
    <property type="entry name" value="HIS_KIN"/>
    <property type="match status" value="1"/>
</dbReference>
<dbReference type="Gene3D" id="3.30.450.280">
    <property type="entry name" value="GAF domain"/>
    <property type="match status" value="1"/>
</dbReference>
<dbReference type="EMBL" id="ADGP01000033">
    <property type="protein sequence ID" value="EFD93402.1"/>
    <property type="molecule type" value="Genomic_DNA"/>
</dbReference>
<dbReference type="Gene3D" id="3.30.565.10">
    <property type="entry name" value="Histidine kinase-like ATPase, C-terminal domain"/>
    <property type="match status" value="1"/>
</dbReference>
<feature type="domain" description="Histidine kinase" evidence="3">
    <location>
        <begin position="275"/>
        <end position="470"/>
    </location>
</feature>
<dbReference type="Proteomes" id="UP000003242">
    <property type="component" value="Unassembled WGS sequence"/>
</dbReference>
<dbReference type="PANTHER" id="PTHR43065:SF23">
    <property type="entry name" value="SENSOR HISTIDINE KINASE PDTAS"/>
    <property type="match status" value="1"/>
</dbReference>
<dbReference type="SUPFAM" id="SSF55874">
    <property type="entry name" value="ATPase domain of HSP90 chaperone/DNA topoisomerase II/histidine kinase"/>
    <property type="match status" value="1"/>
</dbReference>
<dbReference type="Gene3D" id="3.30.450.20">
    <property type="entry name" value="PAS domain"/>
    <property type="match status" value="1"/>
</dbReference>
<dbReference type="Proteomes" id="UP000004018">
    <property type="component" value="Unassembled WGS sequence"/>
</dbReference>
<evidence type="ECO:0000313" key="5">
    <source>
        <dbReference type="EMBL" id="EGL39614.1"/>
    </source>
</evidence>
<keyword evidence="7" id="KW-1185">Reference proteome</keyword>
<keyword evidence="1 4" id="KW-0808">Transferase</keyword>
<evidence type="ECO:0000259" key="3">
    <source>
        <dbReference type="PROSITE" id="PS50109"/>
    </source>
</evidence>
<accession>D3LX15</accession>
<dbReference type="InterPro" id="IPR005467">
    <property type="entry name" value="His_kinase_dom"/>
</dbReference>
<dbReference type="InterPro" id="IPR022066">
    <property type="entry name" value="PdtaS_GAF"/>
</dbReference>
<protein>
    <submittedName>
        <fullName evidence="4">ATPase/histidine kinase/DNA gyrase B/HSP90 domain protein</fullName>
    </submittedName>
</protein>
<evidence type="ECO:0000313" key="6">
    <source>
        <dbReference type="Proteomes" id="UP000003242"/>
    </source>
</evidence>
<evidence type="ECO:0000256" key="1">
    <source>
        <dbReference type="ARBA" id="ARBA00022777"/>
    </source>
</evidence>
<keyword evidence="2" id="KW-0902">Two-component regulatory system</keyword>
<organism evidence="4 6">
    <name type="scientific">Megasphaera lornae</name>
    <dbReference type="NCBI Taxonomy" id="1000568"/>
    <lineage>
        <taxon>Bacteria</taxon>
        <taxon>Bacillati</taxon>
        <taxon>Bacillota</taxon>
        <taxon>Negativicutes</taxon>
        <taxon>Veillonellales</taxon>
        <taxon>Veillonellaceae</taxon>
        <taxon>Megasphaera</taxon>
    </lineage>
</organism>
<dbReference type="eggNOG" id="COG3920">
    <property type="taxonomic scope" value="Bacteria"/>
</dbReference>
<dbReference type="InterPro" id="IPR011495">
    <property type="entry name" value="Sig_transdc_His_kin_sub2_dim/P"/>
</dbReference>
<keyword evidence="1 4" id="KW-0418">Kinase</keyword>
<sequence length="481" mass="53259">MNTSILEICRRYSSLSEVQIHILQHSEEILQFASDLSRREIQLFVPGKKPQSLVSVAWRTPFSRQSSMAEGVRVGCEIAAYEEPAVWQVLQQGRPLHAGREVQYGKIESLAAYPFADNAGSCIAAVVFFGNVEVSRESLTETAYWALQVPQEIAARDLYRPLTVQEGVVVVDGNGVITYADEMAVGILHLRGHIGGLQGFNIYNAQRDFIGAKRALATAKGYMDEVLFQGAVFTRRVLPLLQHGKVQQIVSLLAERTELHHKEAELLVKTSVIKEIHHRVKNNLQTIAGLLRMQSRRAHNEETKMALNESVQRILSISFIHEILARQDAETVDVAAAAQQLLTLAVRSMAAPERRIETVFRGESLYLSSGRATSVALILNELITNALVHGFGKERSGTLSVSVQAKGEQVEVSVTDTGCGMPPGSDRENPAHLGLEIVRTLIETDLHGQWRIAANMPQGTRVTVRFLRQKEDRDGISHGHC</sequence>
<dbReference type="InterPro" id="IPR038424">
    <property type="entry name" value="H_kinase_PdtaS_GAF_sf"/>
</dbReference>
<dbReference type="AlphaFoldDB" id="D3LX15"/>
<reference evidence="6" key="1">
    <citation type="submission" date="2009-12" db="EMBL/GenBank/DDBJ databases">
        <title>Sequence of Clostridiales genomosp. BVAB3 str. UPII9-5.</title>
        <authorList>
            <person name="Madupu R."/>
            <person name="Durkin A.S."/>
            <person name="Torralba M."/>
            <person name="Methe B."/>
            <person name="Sutton G.G."/>
            <person name="Strausberg R.L."/>
            <person name="Nelson K.E."/>
        </authorList>
    </citation>
    <scope>NUCLEOTIDE SEQUENCE [LARGE SCALE GENOMIC DNA]</scope>
    <source>
        <strain evidence="6">28L</strain>
    </source>
</reference>
<dbReference type="Pfam" id="PF12282">
    <property type="entry name" value="GAF_PdtaS"/>
    <property type="match status" value="1"/>
</dbReference>
<evidence type="ECO:0000313" key="7">
    <source>
        <dbReference type="Proteomes" id="UP000004018"/>
    </source>
</evidence>
<dbReference type="Pfam" id="PF07568">
    <property type="entry name" value="HisKA_2"/>
    <property type="match status" value="1"/>
</dbReference>
<dbReference type="Pfam" id="PF02518">
    <property type="entry name" value="HATPase_c"/>
    <property type="match status" value="1"/>
</dbReference>
<gene>
    <name evidence="4" type="ORF">HMPREF0889_0825</name>
    <name evidence="5" type="ORF">HMPREF1039_1233</name>
</gene>
<name>D3LX15_9FIRM</name>
<reference evidence="5 7" key="3">
    <citation type="submission" date="2011-04" db="EMBL/GenBank/DDBJ databases">
        <authorList>
            <person name="Harkins D.M."/>
            <person name="Madupu R."/>
            <person name="Durkin A.S."/>
            <person name="Torralba M."/>
            <person name="Methe B."/>
            <person name="Sutton G.G."/>
            <person name="Nelson K.E."/>
        </authorList>
    </citation>
    <scope>NUCLEOTIDE SEQUENCE [LARGE SCALE GENOMIC DNA]</scope>
    <source>
        <strain evidence="5 7">UPII 199-6</strain>
    </source>
</reference>
<proteinExistence type="predicted"/>